<dbReference type="InterPro" id="IPR009057">
    <property type="entry name" value="Homeodomain-like_sf"/>
</dbReference>
<keyword evidence="6" id="KW-1185">Reference proteome</keyword>
<dbReference type="SUPFAM" id="SSF46689">
    <property type="entry name" value="Homeodomain-like"/>
    <property type="match status" value="2"/>
</dbReference>
<dbReference type="OrthoDB" id="511992at2"/>
<feature type="domain" description="HTH araC/xylS-type" evidence="4">
    <location>
        <begin position="186"/>
        <end position="284"/>
    </location>
</feature>
<sequence length="286" mass="33215">MKKNLSNTEKLHRFDQHRDAFRPYGLTCELWTPHVMRKPDRHNEIEINYFAEGSITYLFRGSKITIPPKSMGLFWGLVPHQIVDYKEYVPYFVCTIPLAQFLEWNLPTFLVDRILKGEVIIEGSGEHSLYDPFMLMNWIDDLSKNDGSEVTLLEMQARFIRLANRVQQSDMGQRLQIHSANSNHVERIAMYIAKNYSRPIKASDIGEEVGLHPDYANVVFKKAFGSTLNEYIIQERISQAQRKLVASDKSITDISYECGFNSISSFNAAFKRINKCTPREYRNVYV</sequence>
<dbReference type="Proteomes" id="UP000267585">
    <property type="component" value="Unassembled WGS sequence"/>
</dbReference>
<dbReference type="GO" id="GO:0043565">
    <property type="term" value="F:sequence-specific DNA binding"/>
    <property type="evidence" value="ECO:0007669"/>
    <property type="project" value="InterPro"/>
</dbReference>
<dbReference type="EMBL" id="RQPJ01000021">
    <property type="protein sequence ID" value="RTE52290.1"/>
    <property type="molecule type" value="Genomic_DNA"/>
</dbReference>
<dbReference type="InterPro" id="IPR018060">
    <property type="entry name" value="HTH_AraC"/>
</dbReference>
<dbReference type="PROSITE" id="PS00041">
    <property type="entry name" value="HTH_ARAC_FAMILY_1"/>
    <property type="match status" value="1"/>
</dbReference>
<reference evidence="5 6" key="1">
    <citation type="submission" date="2018-11" db="EMBL/GenBank/DDBJ databases">
        <title>Arenibacter aquaticus sp.nov., a marine bacterium isolated from surface seawater in the South China Sea.</title>
        <authorList>
            <person name="Guo J."/>
            <person name="Sun J."/>
        </authorList>
    </citation>
    <scope>NUCLEOTIDE SEQUENCE [LARGE SCALE GENOMIC DNA]</scope>
    <source>
        <strain evidence="5 6">GUO666</strain>
    </source>
</reference>
<dbReference type="InterPro" id="IPR018062">
    <property type="entry name" value="HTH_AraC-typ_CS"/>
</dbReference>
<comment type="caution">
    <text evidence="5">The sequence shown here is derived from an EMBL/GenBank/DDBJ whole genome shotgun (WGS) entry which is preliminary data.</text>
</comment>
<dbReference type="InterPro" id="IPR020449">
    <property type="entry name" value="Tscrpt_reg_AraC-type_HTH"/>
</dbReference>
<dbReference type="Pfam" id="PF12833">
    <property type="entry name" value="HTH_18"/>
    <property type="match status" value="1"/>
</dbReference>
<dbReference type="AlphaFoldDB" id="A0A3S0C510"/>
<dbReference type="PANTHER" id="PTHR43280">
    <property type="entry name" value="ARAC-FAMILY TRANSCRIPTIONAL REGULATOR"/>
    <property type="match status" value="1"/>
</dbReference>
<dbReference type="RefSeq" id="WP_126163976.1">
    <property type="nucleotide sequence ID" value="NZ_RQPJ01000021.1"/>
</dbReference>
<dbReference type="PRINTS" id="PR00032">
    <property type="entry name" value="HTHARAC"/>
</dbReference>
<organism evidence="5 6">
    <name type="scientific">Arenibacter aquaticus</name>
    <dbReference type="NCBI Taxonomy" id="2489054"/>
    <lineage>
        <taxon>Bacteria</taxon>
        <taxon>Pseudomonadati</taxon>
        <taxon>Bacteroidota</taxon>
        <taxon>Flavobacteriia</taxon>
        <taxon>Flavobacteriales</taxon>
        <taxon>Flavobacteriaceae</taxon>
        <taxon>Arenibacter</taxon>
    </lineage>
</organism>
<keyword evidence="1" id="KW-0805">Transcription regulation</keyword>
<evidence type="ECO:0000259" key="4">
    <source>
        <dbReference type="PROSITE" id="PS01124"/>
    </source>
</evidence>
<evidence type="ECO:0000313" key="5">
    <source>
        <dbReference type="EMBL" id="RTE52290.1"/>
    </source>
</evidence>
<keyword evidence="2" id="KW-0238">DNA-binding</keyword>
<dbReference type="Gene3D" id="1.10.10.60">
    <property type="entry name" value="Homeodomain-like"/>
    <property type="match status" value="2"/>
</dbReference>
<evidence type="ECO:0000313" key="6">
    <source>
        <dbReference type="Proteomes" id="UP000267585"/>
    </source>
</evidence>
<dbReference type="PANTHER" id="PTHR43280:SF27">
    <property type="entry name" value="TRANSCRIPTIONAL REGULATOR MTLR"/>
    <property type="match status" value="1"/>
</dbReference>
<evidence type="ECO:0000256" key="1">
    <source>
        <dbReference type="ARBA" id="ARBA00023015"/>
    </source>
</evidence>
<name>A0A3S0C510_9FLAO</name>
<dbReference type="GO" id="GO:0003700">
    <property type="term" value="F:DNA-binding transcription factor activity"/>
    <property type="evidence" value="ECO:0007669"/>
    <property type="project" value="InterPro"/>
</dbReference>
<gene>
    <name evidence="5" type="ORF">EHW67_19105</name>
</gene>
<proteinExistence type="predicted"/>
<dbReference type="SMART" id="SM00342">
    <property type="entry name" value="HTH_ARAC"/>
    <property type="match status" value="1"/>
</dbReference>
<evidence type="ECO:0000256" key="3">
    <source>
        <dbReference type="ARBA" id="ARBA00023163"/>
    </source>
</evidence>
<evidence type="ECO:0000256" key="2">
    <source>
        <dbReference type="ARBA" id="ARBA00023125"/>
    </source>
</evidence>
<accession>A0A3S0C510</accession>
<dbReference type="PROSITE" id="PS01124">
    <property type="entry name" value="HTH_ARAC_FAMILY_2"/>
    <property type="match status" value="1"/>
</dbReference>
<keyword evidence="3" id="KW-0804">Transcription</keyword>
<protein>
    <submittedName>
        <fullName evidence="5">Helix-turn-helix domain-containing protein</fullName>
    </submittedName>
</protein>